<evidence type="ECO:0000313" key="1">
    <source>
        <dbReference type="EMBL" id="KAK4759608.1"/>
    </source>
</evidence>
<comment type="caution">
    <text evidence="1">The sequence shown here is derived from an EMBL/GenBank/DDBJ whole genome shotgun (WGS) entry which is preliminary data.</text>
</comment>
<dbReference type="Proteomes" id="UP001345219">
    <property type="component" value="Chromosome 17"/>
</dbReference>
<accession>A0AAN7K8A5</accession>
<sequence>MDKRLRTSLMEDFWRAGTGKSGQPRTLRRTLRLDFLVNIVKEDMEIMRDLSQFRHGHPFFERFLMQRYSLPFTLLRFARWVVYRFSGGVTYS</sequence>
<reference evidence="1 2" key="1">
    <citation type="journal article" date="2023" name="Hortic Res">
        <title>Pangenome of water caltrop reveals structural variations and asymmetric subgenome divergence after allopolyploidization.</title>
        <authorList>
            <person name="Zhang X."/>
            <person name="Chen Y."/>
            <person name="Wang L."/>
            <person name="Yuan Y."/>
            <person name="Fang M."/>
            <person name="Shi L."/>
            <person name="Lu R."/>
            <person name="Comes H.P."/>
            <person name="Ma Y."/>
            <person name="Chen Y."/>
            <person name="Huang G."/>
            <person name="Zhou Y."/>
            <person name="Zheng Z."/>
            <person name="Qiu Y."/>
        </authorList>
    </citation>
    <scope>NUCLEOTIDE SEQUENCE [LARGE SCALE GENOMIC DNA]</scope>
    <source>
        <tissue evidence="1">Roots</tissue>
    </source>
</reference>
<gene>
    <name evidence="1" type="ORF">SAY87_022739</name>
</gene>
<dbReference type="EMBL" id="JAXIOK010000011">
    <property type="protein sequence ID" value="KAK4759608.1"/>
    <property type="molecule type" value="Genomic_DNA"/>
</dbReference>
<protein>
    <submittedName>
        <fullName evidence="1">Uncharacterized protein</fullName>
    </submittedName>
</protein>
<keyword evidence="2" id="KW-1185">Reference proteome</keyword>
<evidence type="ECO:0000313" key="2">
    <source>
        <dbReference type="Proteomes" id="UP001345219"/>
    </source>
</evidence>
<proteinExistence type="predicted"/>
<organism evidence="1 2">
    <name type="scientific">Trapa incisa</name>
    <dbReference type="NCBI Taxonomy" id="236973"/>
    <lineage>
        <taxon>Eukaryota</taxon>
        <taxon>Viridiplantae</taxon>
        <taxon>Streptophyta</taxon>
        <taxon>Embryophyta</taxon>
        <taxon>Tracheophyta</taxon>
        <taxon>Spermatophyta</taxon>
        <taxon>Magnoliopsida</taxon>
        <taxon>eudicotyledons</taxon>
        <taxon>Gunneridae</taxon>
        <taxon>Pentapetalae</taxon>
        <taxon>rosids</taxon>
        <taxon>malvids</taxon>
        <taxon>Myrtales</taxon>
        <taxon>Lythraceae</taxon>
        <taxon>Trapa</taxon>
    </lineage>
</organism>
<dbReference type="AlphaFoldDB" id="A0AAN7K8A5"/>
<name>A0AAN7K8A5_9MYRT</name>